<comment type="caution">
    <text evidence="1">The sequence shown here is derived from an EMBL/GenBank/DDBJ whole genome shotgun (WGS) entry which is preliminary data.</text>
</comment>
<evidence type="ECO:0000313" key="2">
    <source>
        <dbReference type="Proteomes" id="UP000069620"/>
    </source>
</evidence>
<dbReference type="EMBL" id="BCSX01000021">
    <property type="protein sequence ID" value="GAS88072.1"/>
    <property type="molecule type" value="Genomic_DNA"/>
</dbReference>
<accession>A0A100VY02</accession>
<dbReference type="SUPFAM" id="SSF161093">
    <property type="entry name" value="MgtE membrane domain-like"/>
    <property type="match status" value="1"/>
</dbReference>
<evidence type="ECO:0000313" key="1">
    <source>
        <dbReference type="EMBL" id="GAS88072.1"/>
    </source>
</evidence>
<dbReference type="InterPro" id="IPR036739">
    <property type="entry name" value="SLC41_membr_dom_sf"/>
</dbReference>
<proteinExistence type="predicted"/>
<dbReference type="Proteomes" id="UP000069620">
    <property type="component" value="Unassembled WGS sequence"/>
</dbReference>
<dbReference type="GO" id="GO:0008324">
    <property type="term" value="F:monoatomic cation transmembrane transporter activity"/>
    <property type="evidence" value="ECO:0007669"/>
    <property type="project" value="InterPro"/>
</dbReference>
<reference evidence="2" key="1">
    <citation type="journal article" date="2016" name="Genome Announc.">
        <title>Draft Genome Sequences of Five Rapidly Growing Mycobacterium Species, M. thermoresistibile, M. fortuitum subsp. acetamidolyticum, M. canariasense, M. brisbanense, and M. novocastrense.</title>
        <authorList>
            <person name="Katahira K."/>
            <person name="Ogura Y."/>
            <person name="Gotoh Y."/>
            <person name="Hayashi T."/>
        </authorList>
    </citation>
    <scope>NUCLEOTIDE SEQUENCE [LARGE SCALE GENOMIC DNA]</scope>
    <source>
        <strain evidence="2">JCM15654</strain>
    </source>
</reference>
<dbReference type="AlphaFoldDB" id="A0A100VY02"/>
<name>A0A100VY02_9MYCO</name>
<gene>
    <name evidence="1" type="ORF">RMCB_2168</name>
</gene>
<reference evidence="2" key="2">
    <citation type="submission" date="2016-02" db="EMBL/GenBank/DDBJ databases">
        <title>Draft genome sequence of five rapidly growing Mycobacterium species.</title>
        <authorList>
            <person name="Katahira K."/>
            <person name="Gotou Y."/>
            <person name="Iida K."/>
            <person name="Ogura Y."/>
            <person name="Hayashi T."/>
        </authorList>
    </citation>
    <scope>NUCLEOTIDE SEQUENCE [LARGE SCALE GENOMIC DNA]</scope>
    <source>
        <strain evidence="2">JCM15654</strain>
    </source>
</reference>
<sequence>MRGKIRSSGHRRILDLKVTEDAELPGSSAPMIATIVDGTGLLIYFLIAHLTLPQLAGL</sequence>
<protein>
    <submittedName>
        <fullName evidence="1">Magnesium transporter</fullName>
    </submittedName>
</protein>
<organism evidence="1 2">
    <name type="scientific">Mycolicibacterium brisbanense</name>
    <dbReference type="NCBI Taxonomy" id="146020"/>
    <lineage>
        <taxon>Bacteria</taxon>
        <taxon>Bacillati</taxon>
        <taxon>Actinomycetota</taxon>
        <taxon>Actinomycetes</taxon>
        <taxon>Mycobacteriales</taxon>
        <taxon>Mycobacteriaceae</taxon>
        <taxon>Mycolicibacterium</taxon>
    </lineage>
</organism>
<dbReference type="STRING" id="146020.RMCB_2168"/>
<keyword evidence="2" id="KW-1185">Reference proteome</keyword>